<dbReference type="KEGG" id="fsn:GS03_00331"/>
<evidence type="ECO:0000313" key="1">
    <source>
        <dbReference type="EMBL" id="QBZ96848.1"/>
    </source>
</evidence>
<dbReference type="Gene3D" id="3.30.460.10">
    <property type="entry name" value="Beta Polymerase, domain 2"/>
    <property type="match status" value="1"/>
</dbReference>
<name>A0A4P7PQ11_9FLAO</name>
<gene>
    <name evidence="1" type="ORF">GS03_00331</name>
</gene>
<evidence type="ECO:0008006" key="3">
    <source>
        <dbReference type="Google" id="ProtNLM"/>
    </source>
</evidence>
<reference evidence="1 2" key="1">
    <citation type="submission" date="2019-04" db="EMBL/GenBank/DDBJ databases">
        <title>Flavobacterium sp. GS03.</title>
        <authorList>
            <person name="Kim H."/>
        </authorList>
    </citation>
    <scope>NUCLEOTIDE SEQUENCE [LARGE SCALE GENOMIC DNA]</scope>
    <source>
        <strain evidence="1 2">GS03</strain>
    </source>
</reference>
<organism evidence="1 2">
    <name type="scientific">Flavobacterium sangjuense</name>
    <dbReference type="NCBI Taxonomy" id="2518177"/>
    <lineage>
        <taxon>Bacteria</taxon>
        <taxon>Pseudomonadati</taxon>
        <taxon>Bacteroidota</taxon>
        <taxon>Flavobacteriia</taxon>
        <taxon>Flavobacteriales</taxon>
        <taxon>Flavobacteriaceae</taxon>
        <taxon>Flavobacterium</taxon>
    </lineage>
</organism>
<dbReference type="EMBL" id="CP038810">
    <property type="protein sequence ID" value="QBZ96848.1"/>
    <property type="molecule type" value="Genomic_DNA"/>
</dbReference>
<keyword evidence="2" id="KW-1185">Reference proteome</keyword>
<dbReference type="Proteomes" id="UP000296862">
    <property type="component" value="Chromosome"/>
</dbReference>
<evidence type="ECO:0000313" key="2">
    <source>
        <dbReference type="Proteomes" id="UP000296862"/>
    </source>
</evidence>
<accession>A0A4P7PQ11</accession>
<protein>
    <recommendedName>
        <fullName evidence="3">Polymerase nucleotidyl transferase domain-containing protein</fullName>
    </recommendedName>
</protein>
<dbReference type="InterPro" id="IPR043519">
    <property type="entry name" value="NT_sf"/>
</dbReference>
<dbReference type="SUPFAM" id="SSF81301">
    <property type="entry name" value="Nucleotidyltransferase"/>
    <property type="match status" value="1"/>
</dbReference>
<dbReference type="AlphaFoldDB" id="A0A4P7PQ11"/>
<sequence length="302" mass="35751">MTLETLKTILYFSIFRYPLKIEEIHGYTNYVDISETEKELQHLIDEKILIRVDEFYVYGSDLDSVIKRLRGNLHAKKAIVKAQQRAKLIAKFPYVEAVGISGSLSKEYYDNESDIDFFVITKPNKLWICRTLLMLYKKIFLLNSRKYFCVNYFISSNQMEIQEKNRFTATELKTLIPMHGKTIFEEFYQNNKWVNDYFSKFEPQIDTITNTNKPGFSRLIEFAFDTKIGTITDGVFKMITLKKWKSKFHYMNEEDFKIALKTTKSVSKHHPSNFQKKVILSLNTKLEEVQSKYNVVLQREHV</sequence>
<proteinExistence type="predicted"/>